<organism evidence="8">
    <name type="scientific">Phenylobacterium glaciei</name>
    <dbReference type="NCBI Taxonomy" id="2803784"/>
    <lineage>
        <taxon>Bacteria</taxon>
        <taxon>Pseudomonadati</taxon>
        <taxon>Pseudomonadota</taxon>
        <taxon>Alphaproteobacteria</taxon>
        <taxon>Caulobacterales</taxon>
        <taxon>Caulobacteraceae</taxon>
        <taxon>Phenylobacterium</taxon>
    </lineage>
</organism>
<dbReference type="InterPro" id="IPR006977">
    <property type="entry name" value="Yip1_dom"/>
</dbReference>
<feature type="domain" description="Yip1" evidence="7">
    <location>
        <begin position="20"/>
        <end position="187"/>
    </location>
</feature>
<feature type="transmembrane region" description="Helical" evidence="6">
    <location>
        <begin position="42"/>
        <end position="65"/>
    </location>
</feature>
<evidence type="ECO:0000256" key="1">
    <source>
        <dbReference type="ARBA" id="ARBA00004141"/>
    </source>
</evidence>
<dbReference type="EMBL" id="CP068570">
    <property type="protein sequence ID" value="QQZ49057.1"/>
    <property type="molecule type" value="Genomic_DNA"/>
</dbReference>
<protein>
    <submittedName>
        <fullName evidence="8">YIP1 family protein</fullName>
    </submittedName>
</protein>
<evidence type="ECO:0000256" key="3">
    <source>
        <dbReference type="ARBA" id="ARBA00022989"/>
    </source>
</evidence>
<feature type="transmembrane region" description="Helical" evidence="6">
    <location>
        <begin position="118"/>
        <end position="138"/>
    </location>
</feature>
<keyword evidence="2 6" id="KW-0812">Transmembrane</keyword>
<evidence type="ECO:0000256" key="2">
    <source>
        <dbReference type="ARBA" id="ARBA00022692"/>
    </source>
</evidence>
<dbReference type="GO" id="GO:0016020">
    <property type="term" value="C:membrane"/>
    <property type="evidence" value="ECO:0007669"/>
    <property type="project" value="UniProtKB-SubCell"/>
</dbReference>
<accession>A0A974P164</accession>
<comment type="subcellular location">
    <subcellularLocation>
        <location evidence="1">Membrane</location>
        <topology evidence="1">Multi-pass membrane protein</topology>
    </subcellularLocation>
</comment>
<evidence type="ECO:0000256" key="6">
    <source>
        <dbReference type="SAM" id="Phobius"/>
    </source>
</evidence>
<feature type="transmembrane region" description="Helical" evidence="6">
    <location>
        <begin position="144"/>
        <end position="160"/>
    </location>
</feature>
<name>A0A974P164_9CAUL</name>
<evidence type="ECO:0000313" key="8">
    <source>
        <dbReference type="EMBL" id="QQZ49057.1"/>
    </source>
</evidence>
<keyword evidence="3 6" id="KW-1133">Transmembrane helix</keyword>
<keyword evidence="4 6" id="KW-0472">Membrane</keyword>
<feature type="region of interest" description="Disordered" evidence="5">
    <location>
        <begin position="269"/>
        <end position="343"/>
    </location>
</feature>
<feature type="compositionally biased region" description="Pro residues" evidence="5">
    <location>
        <begin position="303"/>
        <end position="319"/>
    </location>
</feature>
<evidence type="ECO:0000256" key="4">
    <source>
        <dbReference type="ARBA" id="ARBA00023136"/>
    </source>
</evidence>
<proteinExistence type="predicted"/>
<dbReference type="Pfam" id="PF04893">
    <property type="entry name" value="Yip1"/>
    <property type="match status" value="1"/>
</dbReference>
<reference evidence="8" key="1">
    <citation type="submission" date="2021-01" db="EMBL/GenBank/DDBJ databases">
        <title>Genome sequence of Phenylobacterium sp. 20VBR1 isolated from a valley glaceir, Ny-Alesund, Svalbard.</title>
        <authorList>
            <person name="Thomas F.A."/>
            <person name="Krishnan K.P."/>
            <person name="Sinha R.K."/>
        </authorList>
    </citation>
    <scope>NUCLEOTIDE SEQUENCE</scope>
    <source>
        <strain evidence="8">20VBR1</strain>
    </source>
</reference>
<feature type="transmembrane region" description="Helical" evidence="6">
    <location>
        <begin position="85"/>
        <end position="106"/>
    </location>
</feature>
<sequence>MSIVEPGSMGARLTARVRAILLEPKATWETIDQEPASLKGLYLTYVMPLAAIGPVAGFIGAVVFGNPKDGVAFHPPVLNALGAAVTAYLATLIGVMVLAVVINAFAPPFGATRNQVQAVKVAAYSGTAAWVAGIFLIFPPLAPLAFLAGIYSLYLLYLGLPRLMASARGKTAAYVVLAVAVSILINLVVTAIAAPIKRVGEGASAAGAVTAVPASRSHSVDMSKLEAAGEQLSAAAARAKDLEPIDPEVLKSFLPATAAGYRRTALRAGSLGSDGVSGSRPRPATPRAMGPIPSPSPTWARPAPWPELPRPSTWSPPPRAVGAMTGSARPRGRMSTESYDNASKHGSYGVLVAERFMVQAEGDAAPMASLKAAVSGIDLARLQVLAKPRPDPDRPVPPAG</sequence>
<gene>
    <name evidence="8" type="ORF">JKL49_17860</name>
</gene>
<feature type="transmembrane region" description="Helical" evidence="6">
    <location>
        <begin position="172"/>
        <end position="194"/>
    </location>
</feature>
<dbReference type="AlphaFoldDB" id="A0A974P164"/>
<evidence type="ECO:0000259" key="7">
    <source>
        <dbReference type="Pfam" id="PF04893"/>
    </source>
</evidence>
<evidence type="ECO:0000256" key="5">
    <source>
        <dbReference type="SAM" id="MobiDB-lite"/>
    </source>
</evidence>